<sequence length="120" mass="13417">MRRFEVSAKESVDVRPAFIVSQHRDPAEKLIILTEKGVSIVEQRSPVDMLREVLRQYGADSPQANYFFYLHGAINSCVMALSIMCSEGAADLAIKRCERDELLKETTAPIEREGSQVVGC</sequence>
<proteinExistence type="predicted"/>
<dbReference type="Gene3D" id="1.20.58.1780">
    <property type="match status" value="1"/>
</dbReference>
<comment type="caution">
    <text evidence="1">The sequence shown here is derived from an EMBL/GenBank/DDBJ whole genome shotgun (WGS) entry which is preliminary data.</text>
</comment>
<reference evidence="1 2" key="1">
    <citation type="submission" date="2014-11" db="EMBL/GenBank/DDBJ databases">
        <title>Genetic blueprint of the zoonotic pathogen Toxocara canis.</title>
        <authorList>
            <person name="Zhu X.-Q."/>
            <person name="Korhonen P.K."/>
            <person name="Cai H."/>
            <person name="Young N.D."/>
            <person name="Nejsum P."/>
            <person name="von Samson-Himmelstjerna G."/>
            <person name="Boag P.R."/>
            <person name="Tan P."/>
            <person name="Li Q."/>
            <person name="Min J."/>
            <person name="Yang Y."/>
            <person name="Wang X."/>
            <person name="Fang X."/>
            <person name="Hall R.S."/>
            <person name="Hofmann A."/>
            <person name="Sternberg P.W."/>
            <person name="Jex A.R."/>
            <person name="Gasser R.B."/>
        </authorList>
    </citation>
    <scope>NUCLEOTIDE SEQUENCE [LARGE SCALE GENOMIC DNA]</scope>
    <source>
        <strain evidence="1">PN_DK_2014</strain>
    </source>
</reference>
<keyword evidence="2" id="KW-1185">Reference proteome</keyword>
<name>A0A0B2UQP1_TOXCA</name>
<dbReference type="GO" id="GO:0036228">
    <property type="term" value="P:protein localization to nuclear inner membrane"/>
    <property type="evidence" value="ECO:0007669"/>
    <property type="project" value="TreeGrafter"/>
</dbReference>
<evidence type="ECO:0000313" key="2">
    <source>
        <dbReference type="Proteomes" id="UP000031036"/>
    </source>
</evidence>
<dbReference type="AlphaFoldDB" id="A0A0B2UQP1"/>
<dbReference type="GO" id="GO:0044611">
    <property type="term" value="C:nuclear pore inner ring"/>
    <property type="evidence" value="ECO:0007669"/>
    <property type="project" value="TreeGrafter"/>
</dbReference>
<dbReference type="PANTHER" id="PTHR10350:SF6">
    <property type="entry name" value="NUCLEAR PORE COMPLEX PROTEIN NUP155"/>
    <property type="match status" value="1"/>
</dbReference>
<dbReference type="GO" id="GO:0017056">
    <property type="term" value="F:structural constituent of nuclear pore"/>
    <property type="evidence" value="ECO:0007669"/>
    <property type="project" value="InterPro"/>
</dbReference>
<dbReference type="PANTHER" id="PTHR10350">
    <property type="entry name" value="NUCLEAR PORE COMPLEX PROTEIN NUP155"/>
    <property type="match status" value="1"/>
</dbReference>
<dbReference type="STRING" id="6265.A0A0B2UQP1"/>
<accession>A0A0B2UQP1</accession>
<dbReference type="OrthoDB" id="338970at2759"/>
<dbReference type="EMBL" id="JPKZ01022115">
    <property type="protein sequence ID" value="KHN71477.1"/>
    <property type="molecule type" value="Genomic_DNA"/>
</dbReference>
<dbReference type="Proteomes" id="UP000031036">
    <property type="component" value="Unassembled WGS sequence"/>
</dbReference>
<dbReference type="GO" id="GO:0006606">
    <property type="term" value="P:protein import into nucleus"/>
    <property type="evidence" value="ECO:0007669"/>
    <property type="project" value="TreeGrafter"/>
</dbReference>
<evidence type="ECO:0000313" key="1">
    <source>
        <dbReference type="EMBL" id="KHN71477.1"/>
    </source>
</evidence>
<gene>
    <name evidence="1" type="ORF">Tcan_02233</name>
</gene>
<protein>
    <submittedName>
        <fullName evidence="1">Uncharacterized protein</fullName>
    </submittedName>
</protein>
<organism evidence="1 2">
    <name type="scientific">Toxocara canis</name>
    <name type="common">Canine roundworm</name>
    <dbReference type="NCBI Taxonomy" id="6265"/>
    <lineage>
        <taxon>Eukaryota</taxon>
        <taxon>Metazoa</taxon>
        <taxon>Ecdysozoa</taxon>
        <taxon>Nematoda</taxon>
        <taxon>Chromadorea</taxon>
        <taxon>Rhabditida</taxon>
        <taxon>Spirurina</taxon>
        <taxon>Ascaridomorpha</taxon>
        <taxon>Ascaridoidea</taxon>
        <taxon>Toxocaridae</taxon>
        <taxon>Toxocara</taxon>
    </lineage>
</organism>
<dbReference type="GO" id="GO:0000972">
    <property type="term" value="P:transcription-dependent tethering of RNA polymerase II gene DNA at nuclear periphery"/>
    <property type="evidence" value="ECO:0007669"/>
    <property type="project" value="TreeGrafter"/>
</dbReference>
<dbReference type="GO" id="GO:0006405">
    <property type="term" value="P:RNA export from nucleus"/>
    <property type="evidence" value="ECO:0007669"/>
    <property type="project" value="TreeGrafter"/>
</dbReference>
<dbReference type="InterPro" id="IPR004870">
    <property type="entry name" value="Nucleoporin_Nup155"/>
</dbReference>